<dbReference type="EMBL" id="BORT01000001">
    <property type="protein sequence ID" value="GIO45493.1"/>
    <property type="molecule type" value="Genomic_DNA"/>
</dbReference>
<dbReference type="NCBIfam" id="NF008036">
    <property type="entry name" value="PRK10768.1"/>
    <property type="match status" value="1"/>
</dbReference>
<dbReference type="PANTHER" id="PTHR12304:SF15">
    <property type="entry name" value="NON-SPECIFIC RIBONUCLEOSIDE HYDROLASE RIHC"/>
    <property type="match status" value="1"/>
</dbReference>
<feature type="domain" description="Inosine/uridine-preferring nucleoside hydrolase" evidence="3">
    <location>
        <begin position="6"/>
        <end position="287"/>
    </location>
</feature>
<dbReference type="Proteomes" id="UP000682811">
    <property type="component" value="Unassembled WGS sequence"/>
</dbReference>
<dbReference type="Pfam" id="PF01156">
    <property type="entry name" value="IU_nuc_hydro"/>
    <property type="match status" value="1"/>
</dbReference>
<dbReference type="InterPro" id="IPR001910">
    <property type="entry name" value="Inosine/uridine_hydrolase_dom"/>
</dbReference>
<dbReference type="CDD" id="cd02651">
    <property type="entry name" value="nuc_hydro_IU_UC_XIUA"/>
    <property type="match status" value="1"/>
</dbReference>
<reference evidence="4 5" key="1">
    <citation type="submission" date="2021-03" db="EMBL/GenBank/DDBJ databases">
        <title>Antimicrobial resistance genes in bacteria isolated from Japanese honey, and their potential for conferring macrolide and lincosamide resistance in the American foulbrood pathogen Paenibacillus larvae.</title>
        <authorList>
            <person name="Okamoto M."/>
            <person name="Kumagai M."/>
            <person name="Kanamori H."/>
            <person name="Takamatsu D."/>
        </authorList>
    </citation>
    <scope>NUCLEOTIDE SEQUENCE [LARGE SCALE GENOMIC DNA]</scope>
    <source>
        <strain evidence="4 5">J34TS1</strain>
    </source>
</reference>
<dbReference type="PANTHER" id="PTHR12304">
    <property type="entry name" value="INOSINE-URIDINE PREFERRING NUCLEOSIDE HYDROLASE"/>
    <property type="match status" value="1"/>
</dbReference>
<dbReference type="Gene3D" id="3.90.245.10">
    <property type="entry name" value="Ribonucleoside hydrolase-like"/>
    <property type="match status" value="1"/>
</dbReference>
<dbReference type="GO" id="GO:0008477">
    <property type="term" value="F:purine nucleosidase activity"/>
    <property type="evidence" value="ECO:0007669"/>
    <property type="project" value="TreeGrafter"/>
</dbReference>
<protein>
    <submittedName>
        <fullName evidence="4">Ribonucleoside hydrolase RihC</fullName>
    </submittedName>
</protein>
<gene>
    <name evidence="4" type="ORF">J34TS1_02580</name>
</gene>
<dbReference type="RefSeq" id="WP_212976659.1">
    <property type="nucleotide sequence ID" value="NZ_AP025343.1"/>
</dbReference>
<keyword evidence="5" id="KW-1185">Reference proteome</keyword>
<keyword evidence="2" id="KW-0326">Glycosidase</keyword>
<dbReference type="InterPro" id="IPR036452">
    <property type="entry name" value="Ribo_hydro-like"/>
</dbReference>
<accession>A0A920CQJ6</accession>
<dbReference type="GO" id="GO:0006152">
    <property type="term" value="P:purine nucleoside catabolic process"/>
    <property type="evidence" value="ECO:0007669"/>
    <property type="project" value="TreeGrafter"/>
</dbReference>
<evidence type="ECO:0000313" key="4">
    <source>
        <dbReference type="EMBL" id="GIO45493.1"/>
    </source>
</evidence>
<comment type="caution">
    <text evidence="4">The sequence shown here is derived from an EMBL/GenBank/DDBJ whole genome shotgun (WGS) entry which is preliminary data.</text>
</comment>
<dbReference type="GO" id="GO:0005829">
    <property type="term" value="C:cytosol"/>
    <property type="evidence" value="ECO:0007669"/>
    <property type="project" value="TreeGrafter"/>
</dbReference>
<evidence type="ECO:0000256" key="1">
    <source>
        <dbReference type="ARBA" id="ARBA00022801"/>
    </source>
</evidence>
<dbReference type="AlphaFoldDB" id="A0A920CQJ6"/>
<dbReference type="SUPFAM" id="SSF53590">
    <property type="entry name" value="Nucleoside hydrolase"/>
    <property type="match status" value="1"/>
</dbReference>
<evidence type="ECO:0000313" key="5">
    <source>
        <dbReference type="Proteomes" id="UP000682811"/>
    </source>
</evidence>
<sequence>MAKIPVIISTDPGIDDAAALGMAFYRPELDVRLITTLHGNVDINKTTANTLKLITFYRQDTPVARGMETPLFQPVVSTDVHGESGMDGYDFPESTHRIVEEHAVEVMRSLLESSDEKITFVSIGPLTNIAMLFLMYPHIKGKIDRIVLMGGSLSGGNVTSAAEFNIWADPHAAKIVFDSGVDMVMIGLDVTLKALIGQEELDPARKRSQAAEMFNATFRHYRDGDMENGVVMHDMCAVTYLTNPEIFHVEPKRITVITEGPAKGMTMEINGEPNIQVATEIDQAAFKAWFAETLERME</sequence>
<evidence type="ECO:0000256" key="2">
    <source>
        <dbReference type="ARBA" id="ARBA00023295"/>
    </source>
</evidence>
<organism evidence="4 5">
    <name type="scientific">Paenibacillus azoreducens</name>
    <dbReference type="NCBI Taxonomy" id="116718"/>
    <lineage>
        <taxon>Bacteria</taxon>
        <taxon>Bacillati</taxon>
        <taxon>Bacillota</taxon>
        <taxon>Bacilli</taxon>
        <taxon>Bacillales</taxon>
        <taxon>Paenibacillaceae</taxon>
        <taxon>Paenibacillus</taxon>
    </lineage>
</organism>
<evidence type="ECO:0000259" key="3">
    <source>
        <dbReference type="Pfam" id="PF01156"/>
    </source>
</evidence>
<keyword evidence="1 4" id="KW-0378">Hydrolase</keyword>
<proteinExistence type="predicted"/>
<name>A0A920CQJ6_9BACL</name>
<dbReference type="InterPro" id="IPR023186">
    <property type="entry name" value="IUNH"/>
</dbReference>